<evidence type="ECO:0000313" key="1">
    <source>
        <dbReference type="EMBL" id="RDX88524.1"/>
    </source>
</evidence>
<protein>
    <submittedName>
        <fullName evidence="1">Uncharacterized protein</fullName>
    </submittedName>
</protein>
<gene>
    <name evidence="1" type="ORF">CR513_29871</name>
</gene>
<accession>A0A371GD97</accession>
<reference evidence="1" key="1">
    <citation type="submission" date="2018-05" db="EMBL/GenBank/DDBJ databases">
        <title>Draft genome of Mucuna pruriens seed.</title>
        <authorList>
            <person name="Nnadi N.E."/>
            <person name="Vos R."/>
            <person name="Hasami M.H."/>
            <person name="Devisetty U.K."/>
            <person name="Aguiy J.C."/>
        </authorList>
    </citation>
    <scope>NUCLEOTIDE SEQUENCE [LARGE SCALE GENOMIC DNA]</scope>
    <source>
        <strain evidence="1">JCA_2017</strain>
    </source>
</reference>
<dbReference type="AlphaFoldDB" id="A0A371GD97"/>
<evidence type="ECO:0000313" key="2">
    <source>
        <dbReference type="Proteomes" id="UP000257109"/>
    </source>
</evidence>
<name>A0A371GD97_MUCPR</name>
<proteinExistence type="predicted"/>
<feature type="non-terminal residue" evidence="1">
    <location>
        <position position="55"/>
    </location>
</feature>
<comment type="caution">
    <text evidence="1">The sequence shown here is derived from an EMBL/GenBank/DDBJ whole genome shotgun (WGS) entry which is preliminary data.</text>
</comment>
<sequence length="55" mass="6509">MELSYQHMGVIFGFQEVLEIVKNDIQEMEVGATEVQRAVYKEFKKKDYNALFLIH</sequence>
<dbReference type="Proteomes" id="UP000257109">
    <property type="component" value="Unassembled WGS sequence"/>
</dbReference>
<keyword evidence="2" id="KW-1185">Reference proteome</keyword>
<organism evidence="1 2">
    <name type="scientific">Mucuna pruriens</name>
    <name type="common">Velvet bean</name>
    <name type="synonym">Dolichos pruriens</name>
    <dbReference type="NCBI Taxonomy" id="157652"/>
    <lineage>
        <taxon>Eukaryota</taxon>
        <taxon>Viridiplantae</taxon>
        <taxon>Streptophyta</taxon>
        <taxon>Embryophyta</taxon>
        <taxon>Tracheophyta</taxon>
        <taxon>Spermatophyta</taxon>
        <taxon>Magnoliopsida</taxon>
        <taxon>eudicotyledons</taxon>
        <taxon>Gunneridae</taxon>
        <taxon>Pentapetalae</taxon>
        <taxon>rosids</taxon>
        <taxon>fabids</taxon>
        <taxon>Fabales</taxon>
        <taxon>Fabaceae</taxon>
        <taxon>Papilionoideae</taxon>
        <taxon>50 kb inversion clade</taxon>
        <taxon>NPAAA clade</taxon>
        <taxon>indigoferoid/millettioid clade</taxon>
        <taxon>Phaseoleae</taxon>
        <taxon>Mucuna</taxon>
    </lineage>
</organism>
<dbReference type="EMBL" id="QJKJ01005914">
    <property type="protein sequence ID" value="RDX88524.1"/>
    <property type="molecule type" value="Genomic_DNA"/>
</dbReference>